<keyword evidence="1" id="KW-0472">Membrane</keyword>
<dbReference type="RefSeq" id="WP_253654163.1">
    <property type="nucleotide sequence ID" value="NZ_BAAAOE010000003.1"/>
</dbReference>
<keyword evidence="1" id="KW-1133">Transmembrane helix</keyword>
<proteinExistence type="predicted"/>
<reference evidence="3 4" key="1">
    <citation type="submission" date="2022-06" db="EMBL/GenBank/DDBJ databases">
        <title>Genomic Encyclopedia of Archaeal and Bacterial Type Strains, Phase II (KMG-II): from individual species to whole genera.</title>
        <authorList>
            <person name="Goeker M."/>
        </authorList>
    </citation>
    <scope>NUCLEOTIDE SEQUENCE [LARGE SCALE GENOMIC DNA]</scope>
    <source>
        <strain evidence="3 4">DSM 45037</strain>
    </source>
</reference>
<dbReference type="SMART" id="SM00858">
    <property type="entry name" value="SAF"/>
    <property type="match status" value="1"/>
</dbReference>
<evidence type="ECO:0000256" key="1">
    <source>
        <dbReference type="SAM" id="Phobius"/>
    </source>
</evidence>
<sequence length="232" mass="24483">MPRPPARDLRLDPTLVDRIRGALRPGWARSLAVRRIAAVVLVGVALTSALIAHRGTRLATVMVAARDLTPGTELVAEDLRAADVDPALVPPGALRMTRDGVGRTVTGPVHDGEMLTDWRLLSPRLPALLADDDGARLVPVRLADDAVVDLLRTGDVVDVLTESDDTTADVSARQPARHGGTVLVRGAVVAVVPPPRTTRDTRAPVVMLAMPERDAHAVAGTALAAPVTVVFH</sequence>
<organism evidence="3 4">
    <name type="scientific">Williamsia serinedens</name>
    <dbReference type="NCBI Taxonomy" id="391736"/>
    <lineage>
        <taxon>Bacteria</taxon>
        <taxon>Bacillati</taxon>
        <taxon>Actinomycetota</taxon>
        <taxon>Actinomycetes</taxon>
        <taxon>Mycobacteriales</taxon>
        <taxon>Nocardiaceae</taxon>
        <taxon>Williamsia</taxon>
    </lineage>
</organism>
<dbReference type="Proteomes" id="UP001205740">
    <property type="component" value="Unassembled WGS sequence"/>
</dbReference>
<dbReference type="EMBL" id="JAMTCG010000003">
    <property type="protein sequence ID" value="MCP2160582.1"/>
    <property type="molecule type" value="Genomic_DNA"/>
</dbReference>
<keyword evidence="4" id="KW-1185">Reference proteome</keyword>
<dbReference type="InterPro" id="IPR013974">
    <property type="entry name" value="SAF"/>
</dbReference>
<name>A0ABT1H416_9NOCA</name>
<dbReference type="CDD" id="cd11614">
    <property type="entry name" value="SAF_CpaB_FlgA_like"/>
    <property type="match status" value="1"/>
</dbReference>
<dbReference type="Pfam" id="PF08666">
    <property type="entry name" value="SAF"/>
    <property type="match status" value="1"/>
</dbReference>
<evidence type="ECO:0000313" key="4">
    <source>
        <dbReference type="Proteomes" id="UP001205740"/>
    </source>
</evidence>
<protein>
    <submittedName>
        <fullName evidence="3">Flp pilus assembly protein CpaB</fullName>
    </submittedName>
</protein>
<gene>
    <name evidence="3" type="ORF">LX12_001769</name>
</gene>
<feature type="transmembrane region" description="Helical" evidence="1">
    <location>
        <begin position="32"/>
        <end position="52"/>
    </location>
</feature>
<accession>A0ABT1H416</accession>
<feature type="domain" description="SAF" evidence="2">
    <location>
        <begin position="59"/>
        <end position="121"/>
    </location>
</feature>
<keyword evidence="1" id="KW-0812">Transmembrane</keyword>
<evidence type="ECO:0000313" key="3">
    <source>
        <dbReference type="EMBL" id="MCP2160582.1"/>
    </source>
</evidence>
<evidence type="ECO:0000259" key="2">
    <source>
        <dbReference type="SMART" id="SM00858"/>
    </source>
</evidence>
<comment type="caution">
    <text evidence="3">The sequence shown here is derived from an EMBL/GenBank/DDBJ whole genome shotgun (WGS) entry which is preliminary data.</text>
</comment>